<keyword evidence="5" id="KW-0807">Transducer</keyword>
<evidence type="ECO:0000256" key="3">
    <source>
        <dbReference type="ARBA" id="ARBA00022989"/>
    </source>
</evidence>
<dbReference type="SUPFAM" id="SSF81321">
    <property type="entry name" value="Family A G protein-coupled receptor-like"/>
    <property type="match status" value="1"/>
</dbReference>
<comment type="caution">
    <text evidence="8">The sequence shown here is derived from an EMBL/GenBank/DDBJ whole genome shotgun (WGS) entry which is preliminary data.</text>
</comment>
<gene>
    <name evidence="8" type="ORF">RIMI_LOCUS14397801</name>
</gene>
<keyword evidence="2 6" id="KW-0812">Transmembrane</keyword>
<keyword evidence="9" id="KW-1185">Reference proteome</keyword>
<dbReference type="InterPro" id="IPR000725">
    <property type="entry name" value="Olfact_rcpt"/>
</dbReference>
<evidence type="ECO:0000259" key="7">
    <source>
        <dbReference type="PROSITE" id="PS50262"/>
    </source>
</evidence>
<dbReference type="InterPro" id="IPR017452">
    <property type="entry name" value="GPCR_Rhodpsn_7TM"/>
</dbReference>
<evidence type="ECO:0000256" key="5">
    <source>
        <dbReference type="ARBA" id="ARBA00023224"/>
    </source>
</evidence>
<keyword evidence="4 6" id="KW-0472">Membrane</keyword>
<dbReference type="Pfam" id="PF13853">
    <property type="entry name" value="7tm_4"/>
    <property type="match status" value="1"/>
</dbReference>
<feature type="transmembrane region" description="Helical" evidence="6">
    <location>
        <begin position="186"/>
        <end position="208"/>
    </location>
</feature>
<dbReference type="InterPro" id="IPR052921">
    <property type="entry name" value="GPCR1_Superfamily_Member"/>
</dbReference>
<evidence type="ECO:0000313" key="8">
    <source>
        <dbReference type="EMBL" id="CAJ0953610.1"/>
    </source>
</evidence>
<dbReference type="PANTHER" id="PTHR26451:SF860">
    <property type="entry name" value="ODORANT RECEPTOR-RELATED"/>
    <property type="match status" value="1"/>
</dbReference>
<feature type="non-terminal residue" evidence="8">
    <location>
        <position position="251"/>
    </location>
</feature>
<evidence type="ECO:0000256" key="2">
    <source>
        <dbReference type="ARBA" id="ARBA00022692"/>
    </source>
</evidence>
<sequence length="251" mass="28166">MENLKYVYSAIALVCYGFIMFTCSMIVYTSWTEPSLHQPMYILMSSMMVNVMFGSCSFLPKLAVDLLSGKSFISLSECLAQAFCIQNFACLDLLSFSFMAYDRFLAVHHPLRYHTLMTNGKTFKIVATSWSLNSIVIILMTLLTGRLIFCGRNIDNAFCETMSMLYLACGDTSALNILGSILTTSLFISCLASIIYCYIGTLIICLRIPVEARKKAMHTLATHMMAFSISMSAWYVSTFRIASGFDQDLKQ</sequence>
<feature type="transmembrane region" description="Helical" evidence="6">
    <location>
        <begin position="40"/>
        <end position="60"/>
    </location>
</feature>
<protein>
    <recommendedName>
        <fullName evidence="7">G-protein coupled receptors family 1 profile domain-containing protein</fullName>
    </recommendedName>
</protein>
<feature type="transmembrane region" description="Helical" evidence="6">
    <location>
        <begin position="6"/>
        <end position="28"/>
    </location>
</feature>
<evidence type="ECO:0000256" key="4">
    <source>
        <dbReference type="ARBA" id="ARBA00023136"/>
    </source>
</evidence>
<organism evidence="8 9">
    <name type="scientific">Ranitomeya imitator</name>
    <name type="common">mimic poison frog</name>
    <dbReference type="NCBI Taxonomy" id="111125"/>
    <lineage>
        <taxon>Eukaryota</taxon>
        <taxon>Metazoa</taxon>
        <taxon>Chordata</taxon>
        <taxon>Craniata</taxon>
        <taxon>Vertebrata</taxon>
        <taxon>Euteleostomi</taxon>
        <taxon>Amphibia</taxon>
        <taxon>Batrachia</taxon>
        <taxon>Anura</taxon>
        <taxon>Neobatrachia</taxon>
        <taxon>Hyloidea</taxon>
        <taxon>Dendrobatidae</taxon>
        <taxon>Dendrobatinae</taxon>
        <taxon>Ranitomeya</taxon>
    </lineage>
</organism>
<proteinExistence type="predicted"/>
<keyword evidence="3 6" id="KW-1133">Transmembrane helix</keyword>
<dbReference type="PANTHER" id="PTHR26451">
    <property type="entry name" value="G_PROTEIN_RECEP_F1_2 DOMAIN-CONTAINING PROTEIN"/>
    <property type="match status" value="1"/>
</dbReference>
<feature type="domain" description="G-protein coupled receptors family 1 profile" evidence="7">
    <location>
        <begin position="22"/>
        <end position="251"/>
    </location>
</feature>
<reference evidence="8" key="1">
    <citation type="submission" date="2023-07" db="EMBL/GenBank/DDBJ databases">
        <authorList>
            <person name="Stuckert A."/>
        </authorList>
    </citation>
    <scope>NUCLEOTIDE SEQUENCE</scope>
</reference>
<comment type="subcellular location">
    <subcellularLocation>
        <location evidence="1">Membrane</location>
        <topology evidence="1">Multi-pass membrane protein</topology>
    </subcellularLocation>
</comment>
<evidence type="ECO:0000313" key="9">
    <source>
        <dbReference type="Proteomes" id="UP001176940"/>
    </source>
</evidence>
<dbReference type="Gene3D" id="1.20.1070.10">
    <property type="entry name" value="Rhodopsin 7-helix transmembrane proteins"/>
    <property type="match status" value="1"/>
</dbReference>
<accession>A0ABN9M1K0</accession>
<feature type="transmembrane region" description="Helical" evidence="6">
    <location>
        <begin position="220"/>
        <end position="242"/>
    </location>
</feature>
<name>A0ABN9M1K0_9NEOB</name>
<dbReference type="PROSITE" id="PS50262">
    <property type="entry name" value="G_PROTEIN_RECEP_F1_2"/>
    <property type="match status" value="1"/>
</dbReference>
<dbReference type="PRINTS" id="PR00245">
    <property type="entry name" value="OLFACTORYR"/>
</dbReference>
<evidence type="ECO:0000256" key="1">
    <source>
        <dbReference type="ARBA" id="ARBA00004141"/>
    </source>
</evidence>
<evidence type="ECO:0000256" key="6">
    <source>
        <dbReference type="SAM" id="Phobius"/>
    </source>
</evidence>
<dbReference type="Proteomes" id="UP001176940">
    <property type="component" value="Unassembled WGS sequence"/>
</dbReference>
<feature type="transmembrane region" description="Helical" evidence="6">
    <location>
        <begin position="122"/>
        <end position="143"/>
    </location>
</feature>
<dbReference type="EMBL" id="CAUEEQ010037067">
    <property type="protein sequence ID" value="CAJ0953610.1"/>
    <property type="molecule type" value="Genomic_DNA"/>
</dbReference>